<evidence type="ECO:0000256" key="3">
    <source>
        <dbReference type="ARBA" id="ARBA00008663"/>
    </source>
</evidence>
<organism evidence="17">
    <name type="scientific">Desulfofervidus auxilii</name>
    <dbReference type="NCBI Taxonomy" id="1621989"/>
    <lineage>
        <taxon>Bacteria</taxon>
        <taxon>Pseudomonadati</taxon>
        <taxon>Thermodesulfobacteriota</taxon>
        <taxon>Candidatus Desulfofervidia</taxon>
        <taxon>Candidatus Desulfofervidales</taxon>
        <taxon>Candidatus Desulfofervidaceae</taxon>
        <taxon>Candidatus Desulfofervidus</taxon>
    </lineage>
</organism>
<name>A0A7C0U1F8_DESA2</name>
<dbReference type="GO" id="GO:0005524">
    <property type="term" value="F:ATP binding"/>
    <property type="evidence" value="ECO:0007669"/>
    <property type="project" value="UniProtKB-KW"/>
</dbReference>
<dbReference type="InterPro" id="IPR036637">
    <property type="entry name" value="Phosphohistidine_dom_sf"/>
</dbReference>
<dbReference type="SUPFAM" id="SSF52009">
    <property type="entry name" value="Phosphohistidine domain"/>
    <property type="match status" value="1"/>
</dbReference>
<keyword evidence="10 14" id="KW-0460">Magnesium</keyword>
<dbReference type="GO" id="GO:0030955">
    <property type="term" value="F:potassium ion binding"/>
    <property type="evidence" value="ECO:0007669"/>
    <property type="project" value="UniProtKB-UniRule"/>
</dbReference>
<dbReference type="NCBIfam" id="TIGR01064">
    <property type="entry name" value="pyruv_kin"/>
    <property type="match status" value="1"/>
</dbReference>
<comment type="cofactor">
    <cofactor evidence="1">
        <name>K(+)</name>
        <dbReference type="ChEBI" id="CHEBI:29103"/>
    </cofactor>
</comment>
<evidence type="ECO:0000256" key="1">
    <source>
        <dbReference type="ARBA" id="ARBA00001958"/>
    </source>
</evidence>
<dbReference type="InterPro" id="IPR015813">
    <property type="entry name" value="Pyrv/PenolPyrv_kinase-like_dom"/>
</dbReference>
<protein>
    <recommendedName>
        <fullName evidence="4 13">Pyruvate kinase</fullName>
        <ecNumber evidence="4 13">2.7.1.40</ecNumber>
    </recommendedName>
</protein>
<dbReference type="InterPro" id="IPR015795">
    <property type="entry name" value="Pyrv_Knase_C"/>
</dbReference>
<dbReference type="Pfam" id="PF00224">
    <property type="entry name" value="PK"/>
    <property type="match status" value="1"/>
</dbReference>
<feature type="domain" description="Pyruvate kinase barrel" evidence="15">
    <location>
        <begin position="1"/>
        <end position="321"/>
    </location>
</feature>
<keyword evidence="8 14" id="KW-0418">Kinase</keyword>
<dbReference type="InterPro" id="IPR015806">
    <property type="entry name" value="Pyrv_Knase_insert_dom_sf"/>
</dbReference>
<accession>A0A7C0U1F8</accession>
<dbReference type="InterPro" id="IPR001697">
    <property type="entry name" value="Pyr_Knase"/>
</dbReference>
<dbReference type="Gene3D" id="2.40.33.10">
    <property type="entry name" value="PK beta-barrel domain-like"/>
    <property type="match status" value="1"/>
</dbReference>
<dbReference type="Gene3D" id="3.40.1380.20">
    <property type="entry name" value="Pyruvate kinase, C-terminal domain"/>
    <property type="match status" value="1"/>
</dbReference>
<dbReference type="InterPro" id="IPR011037">
    <property type="entry name" value="Pyrv_Knase-like_insert_dom_sf"/>
</dbReference>
<dbReference type="InterPro" id="IPR040442">
    <property type="entry name" value="Pyrv_kinase-like_dom_sf"/>
</dbReference>
<dbReference type="NCBIfam" id="NF004978">
    <property type="entry name" value="PRK06354.1"/>
    <property type="match status" value="1"/>
</dbReference>
<dbReference type="SUPFAM" id="SSF50800">
    <property type="entry name" value="PK beta-barrel domain-like"/>
    <property type="match status" value="1"/>
</dbReference>
<evidence type="ECO:0000256" key="13">
    <source>
        <dbReference type="NCBIfam" id="TIGR01064"/>
    </source>
</evidence>
<evidence type="ECO:0000256" key="6">
    <source>
        <dbReference type="ARBA" id="ARBA00022723"/>
    </source>
</evidence>
<evidence type="ECO:0000256" key="11">
    <source>
        <dbReference type="ARBA" id="ARBA00023152"/>
    </source>
</evidence>
<keyword evidence="7" id="KW-0547">Nucleotide-binding</keyword>
<comment type="catalytic activity">
    <reaction evidence="14">
        <text>pyruvate + ATP = phosphoenolpyruvate + ADP + H(+)</text>
        <dbReference type="Rhea" id="RHEA:18157"/>
        <dbReference type="ChEBI" id="CHEBI:15361"/>
        <dbReference type="ChEBI" id="CHEBI:15378"/>
        <dbReference type="ChEBI" id="CHEBI:30616"/>
        <dbReference type="ChEBI" id="CHEBI:58702"/>
        <dbReference type="ChEBI" id="CHEBI:456216"/>
        <dbReference type="EC" id="2.7.1.40"/>
    </reaction>
</comment>
<keyword evidence="9" id="KW-0067">ATP-binding</keyword>
<dbReference type="PRINTS" id="PR01050">
    <property type="entry name" value="PYRUVTKNASE"/>
</dbReference>
<evidence type="ECO:0000256" key="4">
    <source>
        <dbReference type="ARBA" id="ARBA00012142"/>
    </source>
</evidence>
<evidence type="ECO:0000256" key="14">
    <source>
        <dbReference type="RuleBase" id="RU000504"/>
    </source>
</evidence>
<keyword evidence="5 14" id="KW-0808">Transferase</keyword>
<evidence type="ECO:0000259" key="16">
    <source>
        <dbReference type="Pfam" id="PF02887"/>
    </source>
</evidence>
<dbReference type="InterPro" id="IPR036918">
    <property type="entry name" value="Pyrv_Knase_C_sf"/>
</dbReference>
<dbReference type="InterPro" id="IPR018209">
    <property type="entry name" value="Pyrv_Knase_AS"/>
</dbReference>
<evidence type="ECO:0000256" key="5">
    <source>
        <dbReference type="ARBA" id="ARBA00022679"/>
    </source>
</evidence>
<dbReference type="Pfam" id="PF02887">
    <property type="entry name" value="PK_C"/>
    <property type="match status" value="1"/>
</dbReference>
<evidence type="ECO:0000256" key="9">
    <source>
        <dbReference type="ARBA" id="ARBA00022840"/>
    </source>
</evidence>
<dbReference type="EMBL" id="DRBS01000064">
    <property type="protein sequence ID" value="HDD43544.1"/>
    <property type="molecule type" value="Genomic_DNA"/>
</dbReference>
<evidence type="ECO:0000259" key="15">
    <source>
        <dbReference type="Pfam" id="PF00224"/>
    </source>
</evidence>
<dbReference type="GO" id="GO:0016301">
    <property type="term" value="F:kinase activity"/>
    <property type="evidence" value="ECO:0007669"/>
    <property type="project" value="UniProtKB-KW"/>
</dbReference>
<dbReference type="Gene3D" id="3.50.30.10">
    <property type="entry name" value="Phosphohistidine domain"/>
    <property type="match status" value="1"/>
</dbReference>
<comment type="pathway">
    <text evidence="2 14">Carbohydrate degradation; glycolysis; pyruvate from D-glyceraldehyde 3-phosphate: step 5/5.</text>
</comment>
<keyword evidence="6" id="KW-0479">Metal-binding</keyword>
<evidence type="ECO:0000256" key="12">
    <source>
        <dbReference type="ARBA" id="ARBA00023317"/>
    </source>
</evidence>
<comment type="caution">
    <text evidence="17">The sequence shown here is derived from an EMBL/GenBank/DDBJ whole genome shotgun (WGS) entry which is preliminary data.</text>
</comment>
<evidence type="ECO:0000256" key="10">
    <source>
        <dbReference type="ARBA" id="ARBA00022842"/>
    </source>
</evidence>
<dbReference type="PANTHER" id="PTHR11817">
    <property type="entry name" value="PYRUVATE KINASE"/>
    <property type="match status" value="1"/>
</dbReference>
<dbReference type="SUPFAM" id="SSF51621">
    <property type="entry name" value="Phosphoenolpyruvate/pyruvate domain"/>
    <property type="match status" value="1"/>
</dbReference>
<dbReference type="AlphaFoldDB" id="A0A7C0U1F8"/>
<evidence type="ECO:0000256" key="8">
    <source>
        <dbReference type="ARBA" id="ARBA00022777"/>
    </source>
</evidence>
<keyword evidence="12 17" id="KW-0670">Pyruvate</keyword>
<dbReference type="EC" id="2.7.1.40" evidence="4 13"/>
<dbReference type="Proteomes" id="UP000886289">
    <property type="component" value="Unassembled WGS sequence"/>
</dbReference>
<proteinExistence type="inferred from homology"/>
<dbReference type="GO" id="GO:0004743">
    <property type="term" value="F:pyruvate kinase activity"/>
    <property type="evidence" value="ECO:0007669"/>
    <property type="project" value="UniProtKB-UniRule"/>
</dbReference>
<evidence type="ECO:0000313" key="17">
    <source>
        <dbReference type="EMBL" id="HDD43544.1"/>
    </source>
</evidence>
<dbReference type="SUPFAM" id="SSF52935">
    <property type="entry name" value="PK C-terminal domain-like"/>
    <property type="match status" value="1"/>
</dbReference>
<dbReference type="Gene3D" id="3.20.20.60">
    <property type="entry name" value="Phosphoenolpyruvate-binding domains"/>
    <property type="match status" value="1"/>
</dbReference>
<comment type="similarity">
    <text evidence="3 14">Belongs to the pyruvate kinase family.</text>
</comment>
<keyword evidence="11 14" id="KW-0324">Glycolysis</keyword>
<dbReference type="UniPathway" id="UPA00109">
    <property type="reaction ID" value="UER00188"/>
</dbReference>
<gene>
    <name evidence="17" type="primary">pyk</name>
    <name evidence="17" type="ORF">ENG63_01590</name>
</gene>
<feature type="domain" description="Pyruvate kinase C-terminal" evidence="16">
    <location>
        <begin position="351"/>
        <end position="462"/>
    </location>
</feature>
<evidence type="ECO:0000256" key="2">
    <source>
        <dbReference type="ARBA" id="ARBA00004997"/>
    </source>
</evidence>
<reference evidence="17" key="1">
    <citation type="journal article" date="2020" name="mSystems">
        <title>Genome- and Community-Level Interaction Insights into Carbon Utilization and Element Cycling Functions of Hydrothermarchaeota in Hydrothermal Sediment.</title>
        <authorList>
            <person name="Zhou Z."/>
            <person name="Liu Y."/>
            <person name="Xu W."/>
            <person name="Pan J."/>
            <person name="Luo Z.H."/>
            <person name="Li M."/>
        </authorList>
    </citation>
    <scope>NUCLEOTIDE SEQUENCE [LARGE SCALE GENOMIC DNA]</scope>
    <source>
        <strain evidence="17">HyVt-233</strain>
    </source>
</reference>
<dbReference type="PROSITE" id="PS00110">
    <property type="entry name" value="PYRUVATE_KINASE"/>
    <property type="match status" value="1"/>
</dbReference>
<evidence type="ECO:0000256" key="7">
    <source>
        <dbReference type="ARBA" id="ARBA00022741"/>
    </source>
</evidence>
<dbReference type="GO" id="GO:0000287">
    <property type="term" value="F:magnesium ion binding"/>
    <property type="evidence" value="ECO:0007669"/>
    <property type="project" value="UniProtKB-UniRule"/>
</dbReference>
<sequence>MKRTKIIITLGPAIENIHMMTSIIRAGADIARINTAHGNITYHQHLVERFKEASKKTKKFIGIMLDIKGPEIRTGEVENNEIELKEGKTLLLTSENIIGTSKRLSLNRSLSPFLDKGDIVLLDNGKIKLKVIKVKKDEIVTQIIQGGKIKGKRGVNVLGKDFPFPYLTRKDLNYLQFAVKNEIDFIAASFVRRANDIFEIKKALTEFKGNIPIIAKIETKSAIKHIEEILWISDGIMVARGDLGVEMPVEELPEVQKYLLKMAIAQAKPTIIATQILETMINQPIPTRAEVSDIANAILDGADALMLSGETAIGKYPIEAVKVLVKVAKKTETFFFKTSLFFELKGGISHNVSNAATLLAKEMEADAILCLTRSGKTARLISRHKPKTKILVATYNEKILRQISILWGAQGFLTKKLLTTDETITSAIQNALKKRLLKKGNTIIITSGEPSGPSGITNIIRVQVVGDILGKGVAFGKRRVRGKVCFGMNERGEILVRKEMPEIFTLLSFKGVIIENEIFNPEIIKKAVKKGVTIIIGVKNILKHLKPGDVIQIDPKRGIVFR</sequence>
<dbReference type="NCBIfam" id="NF004491">
    <property type="entry name" value="PRK05826.1"/>
    <property type="match status" value="1"/>
</dbReference>
<dbReference type="InterPro" id="IPR015793">
    <property type="entry name" value="Pyrv_Knase_brl"/>
</dbReference>